<dbReference type="InterPro" id="IPR036969">
    <property type="entry name" value="Citrate_synthase_sf"/>
</dbReference>
<keyword evidence="1" id="KW-0012">Acyltransferase</keyword>
<proteinExistence type="predicted"/>
<accession>A0ABU1Z3D3</accession>
<gene>
    <name evidence="1" type="ORF">J2X16_000429</name>
</gene>
<dbReference type="EC" id="2.3.3.1" evidence="1"/>
<keyword evidence="1" id="KW-0808">Transferase</keyword>
<name>A0ABU1Z3D3_9BURK</name>
<organism evidence="1 2">
    <name type="scientific">Pelomonas aquatica</name>
    <dbReference type="NCBI Taxonomy" id="431058"/>
    <lineage>
        <taxon>Bacteria</taxon>
        <taxon>Pseudomonadati</taxon>
        <taxon>Pseudomonadota</taxon>
        <taxon>Betaproteobacteria</taxon>
        <taxon>Burkholderiales</taxon>
        <taxon>Sphaerotilaceae</taxon>
        <taxon>Roseateles</taxon>
    </lineage>
</organism>
<comment type="caution">
    <text evidence="1">The sequence shown here is derived from an EMBL/GenBank/DDBJ whole genome shotgun (WGS) entry which is preliminary data.</text>
</comment>
<dbReference type="GO" id="GO:0036440">
    <property type="term" value="F:citrate synthase activity"/>
    <property type="evidence" value="ECO:0007669"/>
    <property type="project" value="UniProtKB-EC"/>
</dbReference>
<dbReference type="SUPFAM" id="SSF48256">
    <property type="entry name" value="Citrate synthase"/>
    <property type="match status" value="1"/>
</dbReference>
<evidence type="ECO:0000313" key="2">
    <source>
        <dbReference type="Proteomes" id="UP001180536"/>
    </source>
</evidence>
<dbReference type="EMBL" id="JAVDXQ010000001">
    <property type="protein sequence ID" value="MDR7295108.1"/>
    <property type="molecule type" value="Genomic_DNA"/>
</dbReference>
<protein>
    <submittedName>
        <fullName evidence="1">Citrate synthase</fullName>
        <ecNumber evidence="1">2.3.3.1</ecNumber>
    </submittedName>
</protein>
<sequence length="267" mass="28531">MSAPQRLHTRIWQEEPEPDNAFAARAAFCHGYDVYGEMLGRVRWTEMLFLLFSGEAPWPEQTELLETLAVALANPGPRDPAVQAAMASSTGGAPAAAALMAALSVGAGRQGGARDVFDAMTGWVECGMELAAWQARLADAAPQRLEIWPSSDRAAGFDPHGRRTSGIVLQALDQLAAHPLAQRLRWLAERRTALEAAAGLPLAMTSVAAAALADLGFNPEQGEMLHLLLRLPGAAAHALEQRALGYKRFPFPPVDLQDDPGNRAVAA</sequence>
<evidence type="ECO:0000313" key="1">
    <source>
        <dbReference type="EMBL" id="MDR7295108.1"/>
    </source>
</evidence>
<dbReference type="Proteomes" id="UP001180536">
    <property type="component" value="Unassembled WGS sequence"/>
</dbReference>
<keyword evidence="2" id="KW-1185">Reference proteome</keyword>
<reference evidence="1 2" key="1">
    <citation type="submission" date="2023-07" db="EMBL/GenBank/DDBJ databases">
        <title>Sorghum-associated microbial communities from plants grown in Nebraska, USA.</title>
        <authorList>
            <person name="Schachtman D."/>
        </authorList>
    </citation>
    <scope>NUCLEOTIDE SEQUENCE [LARGE SCALE GENOMIC DNA]</scope>
    <source>
        <strain evidence="1 2">BE310</strain>
    </source>
</reference>
<dbReference type="RefSeq" id="WP_310341107.1">
    <property type="nucleotide sequence ID" value="NZ_JAVDXQ010000001.1"/>
</dbReference>